<accession>A0A1C3XTL3</accession>
<dbReference type="EMBL" id="FMAI01000046">
    <property type="protein sequence ID" value="SCB55590.1"/>
    <property type="molecule type" value="Genomic_DNA"/>
</dbReference>
<organism evidence="1 2">
    <name type="scientific">Bradyrhizobium shewense</name>
    <dbReference type="NCBI Taxonomy" id="1761772"/>
    <lineage>
        <taxon>Bacteria</taxon>
        <taxon>Pseudomonadati</taxon>
        <taxon>Pseudomonadota</taxon>
        <taxon>Alphaproteobacteria</taxon>
        <taxon>Hyphomicrobiales</taxon>
        <taxon>Nitrobacteraceae</taxon>
        <taxon>Bradyrhizobium</taxon>
    </lineage>
</organism>
<dbReference type="AlphaFoldDB" id="A0A1C3XTL3"/>
<protein>
    <submittedName>
        <fullName evidence="1">Aspartate aminotransferase</fullName>
    </submittedName>
</protein>
<dbReference type="GO" id="GO:0008483">
    <property type="term" value="F:transaminase activity"/>
    <property type="evidence" value="ECO:0007669"/>
    <property type="project" value="UniProtKB-KW"/>
</dbReference>
<keyword evidence="1" id="KW-0808">Transferase</keyword>
<gene>
    <name evidence="1" type="ORF">GA0061098_10467</name>
</gene>
<dbReference type="Proteomes" id="UP000199184">
    <property type="component" value="Unassembled WGS sequence"/>
</dbReference>
<name>A0A1C3XTL3_9BRAD</name>
<keyword evidence="2" id="KW-1185">Reference proteome</keyword>
<evidence type="ECO:0000313" key="2">
    <source>
        <dbReference type="Proteomes" id="UP000199184"/>
    </source>
</evidence>
<keyword evidence="1" id="KW-0032">Aminotransferase</keyword>
<evidence type="ECO:0000313" key="1">
    <source>
        <dbReference type="EMBL" id="SCB55590.1"/>
    </source>
</evidence>
<reference evidence="2" key="1">
    <citation type="submission" date="2016-08" db="EMBL/GenBank/DDBJ databases">
        <authorList>
            <person name="Varghese N."/>
            <person name="Submissions Spin"/>
        </authorList>
    </citation>
    <scope>NUCLEOTIDE SEQUENCE [LARGE SCALE GENOMIC DNA]</scope>
    <source>
        <strain evidence="2">ERR11</strain>
    </source>
</reference>
<proteinExistence type="predicted"/>
<sequence length="86" mass="9858">MTGWCLLYGAVPLTLVEAINLVQSRSFFRRSSIAQYAAVEALPGVGGHLRQFARVPQGRALVVTKLKQRKDHRLTCRILRFFFLRR</sequence>